<evidence type="ECO:0000313" key="2">
    <source>
        <dbReference type="Proteomes" id="UP000216188"/>
    </source>
</evidence>
<comment type="caution">
    <text evidence="1">The sequence shown here is derived from an EMBL/GenBank/DDBJ whole genome shotgun (WGS) entry which is preliminary data.</text>
</comment>
<dbReference type="InterPro" id="IPR017601">
    <property type="entry name" value="DGQHR-contain_dom"/>
</dbReference>
<dbReference type="InterPro" id="IPR017642">
    <property type="entry name" value="DNA_S_mod_DndB"/>
</dbReference>
<protein>
    <submittedName>
        <fullName evidence="1">DGQHR domain protein</fullName>
    </submittedName>
</protein>
<dbReference type="Pfam" id="PF14072">
    <property type="entry name" value="DndB"/>
    <property type="match status" value="1"/>
</dbReference>
<proteinExistence type="predicted"/>
<dbReference type="Proteomes" id="UP000216188">
    <property type="component" value="Unassembled WGS sequence"/>
</dbReference>
<sequence length="319" mass="36317">MAKESYAAVLLTQGEHRFYQLAMPSDVLGACTFVSTRDEDPDKGFQRLLDEKRAKEIAAYLDTGHGTIPTSVILSAQEIAEIDYDSRNKTISFESTPVSFLILDGQHRVYGFRLAETKIRVPVIIYDGLSRRDESRLFIDINSKQRGVPSELLLDIKKQAEYENSEEQLFRDVFDRMNNDPSSPLYDQLSPSKRSKSKISRVTFNAALKSIYPVISSRGPDEIYDIISEYIACVRDQIIRNGGEPTLILNSVTFRSIVSFFIHAARRVKDRFGPEYTIDNFNTVLTPLFDNIQLSKLSGSSQSKIVEYLEKHFKGEFQL</sequence>
<name>A0A256GRF7_9HYPH</name>
<dbReference type="AlphaFoldDB" id="A0A256GRF7"/>
<dbReference type="CDD" id="cd16413">
    <property type="entry name" value="DGQHR_domain"/>
    <property type="match status" value="1"/>
</dbReference>
<dbReference type="EMBL" id="NNRM01000011">
    <property type="protein sequence ID" value="OYR29161.1"/>
    <property type="molecule type" value="Genomic_DNA"/>
</dbReference>
<organism evidence="1 2">
    <name type="scientific">Brucella pseudogrignonensis</name>
    <dbReference type="NCBI Taxonomy" id="419475"/>
    <lineage>
        <taxon>Bacteria</taxon>
        <taxon>Pseudomonadati</taxon>
        <taxon>Pseudomonadota</taxon>
        <taxon>Alphaproteobacteria</taxon>
        <taxon>Hyphomicrobiales</taxon>
        <taxon>Brucellaceae</taxon>
        <taxon>Brucella/Ochrobactrum group</taxon>
        <taxon>Brucella</taxon>
    </lineage>
</organism>
<keyword evidence="2" id="KW-1185">Reference proteome</keyword>
<dbReference type="NCBIfam" id="TIGR03187">
    <property type="entry name" value="DGQHR"/>
    <property type="match status" value="1"/>
</dbReference>
<accession>A0A256GRF7</accession>
<reference evidence="1 2" key="1">
    <citation type="submission" date="2017-07" db="EMBL/GenBank/DDBJ databases">
        <title>Phylogenetic study on the rhizospheric bacterium Ochrobactrum sp. A44.</title>
        <authorList>
            <person name="Krzyzanowska D.M."/>
            <person name="Ossowicki A."/>
            <person name="Rajewska M."/>
            <person name="Maciag T."/>
            <person name="Kaczynski Z."/>
            <person name="Czerwicka M."/>
            <person name="Jafra S."/>
        </authorList>
    </citation>
    <scope>NUCLEOTIDE SEQUENCE [LARGE SCALE GENOMIC DNA]</scope>
    <source>
        <strain evidence="1 2">CCUG 30717</strain>
    </source>
</reference>
<gene>
    <name evidence="1" type="ORF">CEV34_0822</name>
</gene>
<evidence type="ECO:0000313" key="1">
    <source>
        <dbReference type="EMBL" id="OYR29161.1"/>
    </source>
</evidence>